<evidence type="ECO:0000256" key="3">
    <source>
        <dbReference type="ARBA" id="ARBA00023125"/>
    </source>
</evidence>
<evidence type="ECO:0000256" key="4">
    <source>
        <dbReference type="ARBA" id="ARBA00023163"/>
    </source>
</evidence>
<dbReference type="Pfam" id="PF00126">
    <property type="entry name" value="HTH_1"/>
    <property type="match status" value="1"/>
</dbReference>
<dbReference type="Pfam" id="PF03466">
    <property type="entry name" value="LysR_substrate"/>
    <property type="match status" value="1"/>
</dbReference>
<dbReference type="Gene3D" id="1.10.10.10">
    <property type="entry name" value="Winged helix-like DNA-binding domain superfamily/Winged helix DNA-binding domain"/>
    <property type="match status" value="1"/>
</dbReference>
<dbReference type="SUPFAM" id="SSF53850">
    <property type="entry name" value="Periplasmic binding protein-like II"/>
    <property type="match status" value="1"/>
</dbReference>
<protein>
    <submittedName>
        <fullName evidence="6">LysR family transcriptional regulator</fullName>
    </submittedName>
</protein>
<dbReference type="AlphaFoldDB" id="A0A1V2VXI2"/>
<organism evidence="6 7">
    <name type="scientific">Burkholderia cenocepacia</name>
    <dbReference type="NCBI Taxonomy" id="95486"/>
    <lineage>
        <taxon>Bacteria</taxon>
        <taxon>Pseudomonadati</taxon>
        <taxon>Pseudomonadota</taxon>
        <taxon>Betaproteobacteria</taxon>
        <taxon>Burkholderiales</taxon>
        <taxon>Burkholderiaceae</taxon>
        <taxon>Burkholderia</taxon>
        <taxon>Burkholderia cepacia complex</taxon>
    </lineage>
</organism>
<evidence type="ECO:0000259" key="5">
    <source>
        <dbReference type="PROSITE" id="PS50931"/>
    </source>
</evidence>
<dbReference type="InterPro" id="IPR000847">
    <property type="entry name" value="LysR_HTH_N"/>
</dbReference>
<evidence type="ECO:0000256" key="2">
    <source>
        <dbReference type="ARBA" id="ARBA00023015"/>
    </source>
</evidence>
<dbReference type="SUPFAM" id="SSF46785">
    <property type="entry name" value="Winged helix' DNA-binding domain"/>
    <property type="match status" value="1"/>
</dbReference>
<dbReference type="InterPro" id="IPR005119">
    <property type="entry name" value="LysR_subst-bd"/>
</dbReference>
<evidence type="ECO:0000256" key="1">
    <source>
        <dbReference type="ARBA" id="ARBA00009437"/>
    </source>
</evidence>
<comment type="similarity">
    <text evidence="1">Belongs to the LysR transcriptional regulatory family.</text>
</comment>
<dbReference type="PANTHER" id="PTHR30427">
    <property type="entry name" value="TRANSCRIPTIONAL ACTIVATOR PROTEIN LYSR"/>
    <property type="match status" value="1"/>
</dbReference>
<dbReference type="InterPro" id="IPR036388">
    <property type="entry name" value="WH-like_DNA-bd_sf"/>
</dbReference>
<evidence type="ECO:0000313" key="7">
    <source>
        <dbReference type="Proteomes" id="UP000188543"/>
    </source>
</evidence>
<dbReference type="GO" id="GO:0010628">
    <property type="term" value="P:positive regulation of gene expression"/>
    <property type="evidence" value="ECO:0007669"/>
    <property type="project" value="TreeGrafter"/>
</dbReference>
<dbReference type="PANTHER" id="PTHR30427:SF1">
    <property type="entry name" value="TRANSCRIPTIONAL ACTIVATOR PROTEIN LYSR"/>
    <property type="match status" value="1"/>
</dbReference>
<reference evidence="6 7" key="1">
    <citation type="submission" date="2016-08" db="EMBL/GenBank/DDBJ databases">
        <authorList>
            <person name="Seilhamer J.J."/>
        </authorList>
    </citation>
    <scope>NUCLEOTIDE SEQUENCE [LARGE SCALE GENOMIC DNA]</scope>
    <source>
        <strain evidence="6 7">VC14762</strain>
    </source>
</reference>
<keyword evidence="3" id="KW-0238">DNA-binding</keyword>
<dbReference type="GO" id="GO:0043565">
    <property type="term" value="F:sequence-specific DNA binding"/>
    <property type="evidence" value="ECO:0007669"/>
    <property type="project" value="TreeGrafter"/>
</dbReference>
<gene>
    <name evidence="6" type="ORF">A8E72_26535</name>
</gene>
<dbReference type="PROSITE" id="PS50931">
    <property type="entry name" value="HTH_LYSR"/>
    <property type="match status" value="1"/>
</dbReference>
<proteinExistence type="inferred from homology"/>
<dbReference type="EMBL" id="MUTJ01000082">
    <property type="protein sequence ID" value="ONU79788.1"/>
    <property type="molecule type" value="Genomic_DNA"/>
</dbReference>
<keyword evidence="4" id="KW-0804">Transcription</keyword>
<comment type="caution">
    <text evidence="6">The sequence shown here is derived from an EMBL/GenBank/DDBJ whole genome shotgun (WGS) entry which is preliminary data.</text>
</comment>
<name>A0A1V2VXI2_9BURK</name>
<keyword evidence="2" id="KW-0805">Transcription regulation</keyword>
<dbReference type="PRINTS" id="PR00039">
    <property type="entry name" value="HTHLYSR"/>
</dbReference>
<evidence type="ECO:0000313" key="6">
    <source>
        <dbReference type="EMBL" id="ONU79788.1"/>
    </source>
</evidence>
<dbReference type="GO" id="GO:0003700">
    <property type="term" value="F:DNA-binding transcription factor activity"/>
    <property type="evidence" value="ECO:0007669"/>
    <property type="project" value="InterPro"/>
</dbReference>
<accession>A0A1V2VXI2</accession>
<dbReference type="InterPro" id="IPR036390">
    <property type="entry name" value="WH_DNA-bd_sf"/>
</dbReference>
<dbReference type="Proteomes" id="UP000188543">
    <property type="component" value="Unassembled WGS sequence"/>
</dbReference>
<dbReference type="OrthoDB" id="8849678at2"/>
<dbReference type="Gene3D" id="3.40.190.290">
    <property type="match status" value="1"/>
</dbReference>
<sequence length="303" mass="33520">MDFRHIDAFRALMLTRTATKAAALVGTSQPGISRLIAELERSTGLTLFNRERGRLEPTTEAQSFFEEVERRYAGLESLREFAVGLRNPESSVIRVGSVTTYSLGLFARTVAAFRKEEPSTKIALSVAPSETIRDQVASRTLSLGFVNGGVDVSDLDAELFCSTPAICAIPACHPLAKKKVVTIASLRDQPLIAYEPAAMVRWGIDSFFLNADLNRQVVAEVRYAVNICTMAKENVGIGLVHPVVAYDFLSSQDIVFRRFEHDVVFHSLRIKPTIPPPSPQLQKFISLSESILKETLDLLEDHL</sequence>
<feature type="domain" description="HTH lysR-type" evidence="5">
    <location>
        <begin position="1"/>
        <end position="58"/>
    </location>
</feature>